<evidence type="ECO:0000256" key="9">
    <source>
        <dbReference type="ARBA" id="ARBA00023012"/>
    </source>
</evidence>
<dbReference type="PANTHER" id="PTHR43065">
    <property type="entry name" value="SENSOR HISTIDINE KINASE"/>
    <property type="match status" value="1"/>
</dbReference>
<dbReference type="Pfam" id="PF00512">
    <property type="entry name" value="HisKA"/>
    <property type="match status" value="1"/>
</dbReference>
<dbReference type="OrthoDB" id="9789238at2"/>
<dbReference type="PROSITE" id="PS50109">
    <property type="entry name" value="HIS_KIN"/>
    <property type="match status" value="1"/>
</dbReference>
<evidence type="ECO:0000256" key="14">
    <source>
        <dbReference type="ARBA" id="ARBA00043094"/>
    </source>
</evidence>
<dbReference type="PANTHER" id="PTHR43065:SF16">
    <property type="entry name" value="SENSORY HISTIDINE KINASE_PHOSPHATASE NTRB"/>
    <property type="match status" value="1"/>
</dbReference>
<evidence type="ECO:0000256" key="10">
    <source>
        <dbReference type="ARBA" id="ARBA00023231"/>
    </source>
</evidence>
<dbReference type="GO" id="GO:0016787">
    <property type="term" value="F:hydrolase activity"/>
    <property type="evidence" value="ECO:0007669"/>
    <property type="project" value="UniProtKB-KW"/>
</dbReference>
<dbReference type="InterPro" id="IPR005467">
    <property type="entry name" value="His_kinase_dom"/>
</dbReference>
<protein>
    <recommendedName>
        <fullName evidence="12">Sensory histidine kinase/phosphatase NtrB</fullName>
        <ecNumber evidence="2">2.7.13.3</ecNumber>
    </recommendedName>
    <alternativeName>
        <fullName evidence="13">Nitrogen regulation protein NR(II)</fullName>
    </alternativeName>
    <alternativeName>
        <fullName evidence="14">Nitrogen regulator II</fullName>
    </alternativeName>
</protein>
<dbReference type="Pfam" id="PF00989">
    <property type="entry name" value="PAS"/>
    <property type="match status" value="1"/>
</dbReference>
<name>A0A4R6E6Y4_9RHOO</name>
<dbReference type="InterPro" id="IPR004358">
    <property type="entry name" value="Sig_transdc_His_kin-like_C"/>
</dbReference>
<evidence type="ECO:0000313" key="18">
    <source>
        <dbReference type="Proteomes" id="UP000295129"/>
    </source>
</evidence>
<evidence type="ECO:0000256" key="11">
    <source>
        <dbReference type="ARBA" id="ARBA00037696"/>
    </source>
</evidence>
<dbReference type="SMART" id="SM00387">
    <property type="entry name" value="HATPase_c"/>
    <property type="match status" value="1"/>
</dbReference>
<evidence type="ECO:0000256" key="13">
    <source>
        <dbReference type="ARBA" id="ARBA00042313"/>
    </source>
</evidence>
<dbReference type="GO" id="GO:0005524">
    <property type="term" value="F:ATP binding"/>
    <property type="evidence" value="ECO:0007669"/>
    <property type="project" value="UniProtKB-KW"/>
</dbReference>
<dbReference type="PRINTS" id="PR00344">
    <property type="entry name" value="BCTRLSENSOR"/>
</dbReference>
<evidence type="ECO:0000256" key="5">
    <source>
        <dbReference type="ARBA" id="ARBA00022741"/>
    </source>
</evidence>
<dbReference type="PROSITE" id="PS50112">
    <property type="entry name" value="PAS"/>
    <property type="match status" value="1"/>
</dbReference>
<evidence type="ECO:0000259" key="15">
    <source>
        <dbReference type="PROSITE" id="PS50109"/>
    </source>
</evidence>
<keyword evidence="6 17" id="KW-0418">Kinase</keyword>
<dbReference type="CDD" id="cd00130">
    <property type="entry name" value="PAS"/>
    <property type="match status" value="1"/>
</dbReference>
<keyword evidence="9" id="KW-0902">Two-component regulatory system</keyword>
<evidence type="ECO:0000256" key="6">
    <source>
        <dbReference type="ARBA" id="ARBA00022777"/>
    </source>
</evidence>
<dbReference type="InterPro" id="IPR036097">
    <property type="entry name" value="HisK_dim/P_sf"/>
</dbReference>
<dbReference type="InterPro" id="IPR000014">
    <property type="entry name" value="PAS"/>
</dbReference>
<dbReference type="NCBIfam" id="NF008293">
    <property type="entry name" value="PRK11073.1"/>
    <property type="match status" value="1"/>
</dbReference>
<evidence type="ECO:0000256" key="12">
    <source>
        <dbReference type="ARBA" id="ARBA00039567"/>
    </source>
</evidence>
<evidence type="ECO:0000256" key="8">
    <source>
        <dbReference type="ARBA" id="ARBA00022840"/>
    </source>
</evidence>
<comment type="function">
    <text evidence="11">Member of the two-component regulatory system NtrB/NtrC, which controls expression of the nitrogen-regulated (ntr) genes in response to nitrogen limitation. Under conditions of nitrogen limitation, NtrB autophosphorylates and transfers the phosphoryl group to NtrC. In the presence of nitrogen, acts as a phosphatase that dephosphorylates and inactivates NtrC.</text>
</comment>
<evidence type="ECO:0000256" key="2">
    <source>
        <dbReference type="ARBA" id="ARBA00012438"/>
    </source>
</evidence>
<keyword evidence="3" id="KW-0597">Phosphoprotein</keyword>
<evidence type="ECO:0000259" key="16">
    <source>
        <dbReference type="PROSITE" id="PS50112"/>
    </source>
</evidence>
<keyword evidence="18" id="KW-1185">Reference proteome</keyword>
<dbReference type="Gene3D" id="3.30.565.10">
    <property type="entry name" value="Histidine kinase-like ATPase, C-terminal domain"/>
    <property type="match status" value="1"/>
</dbReference>
<dbReference type="SUPFAM" id="SSF55785">
    <property type="entry name" value="PYP-like sensor domain (PAS domain)"/>
    <property type="match status" value="1"/>
</dbReference>
<dbReference type="InterPro" id="IPR036890">
    <property type="entry name" value="HATPase_C_sf"/>
</dbReference>
<keyword evidence="5" id="KW-0547">Nucleotide-binding</keyword>
<dbReference type="SUPFAM" id="SSF55874">
    <property type="entry name" value="ATPase domain of HSP90 chaperone/DNA topoisomerase II/histidine kinase"/>
    <property type="match status" value="1"/>
</dbReference>
<dbReference type="EMBL" id="SNVV01000004">
    <property type="protein sequence ID" value="TDN53661.1"/>
    <property type="molecule type" value="Genomic_DNA"/>
</dbReference>
<accession>A0A4R6E6Y4</accession>
<keyword evidence="4" id="KW-0808">Transferase</keyword>
<evidence type="ECO:0000313" key="17">
    <source>
        <dbReference type="EMBL" id="TDN53661.1"/>
    </source>
</evidence>
<organism evidence="17 18">
    <name type="scientific">Azoarcus indigens</name>
    <dbReference type="NCBI Taxonomy" id="29545"/>
    <lineage>
        <taxon>Bacteria</taxon>
        <taxon>Pseudomonadati</taxon>
        <taxon>Pseudomonadota</taxon>
        <taxon>Betaproteobacteria</taxon>
        <taxon>Rhodocyclales</taxon>
        <taxon>Zoogloeaceae</taxon>
        <taxon>Azoarcus</taxon>
    </lineage>
</organism>
<evidence type="ECO:0000256" key="1">
    <source>
        <dbReference type="ARBA" id="ARBA00000085"/>
    </source>
</evidence>
<dbReference type="InterPro" id="IPR035965">
    <property type="entry name" value="PAS-like_dom_sf"/>
</dbReference>
<dbReference type="CDD" id="cd00082">
    <property type="entry name" value="HisKA"/>
    <property type="match status" value="1"/>
</dbReference>
<dbReference type="InterPro" id="IPR003594">
    <property type="entry name" value="HATPase_dom"/>
</dbReference>
<dbReference type="InterPro" id="IPR003661">
    <property type="entry name" value="HisK_dim/P_dom"/>
</dbReference>
<keyword evidence="10" id="KW-0535">Nitrogen fixation</keyword>
<evidence type="ECO:0000256" key="3">
    <source>
        <dbReference type="ARBA" id="ARBA00022553"/>
    </source>
</evidence>
<dbReference type="EC" id="2.7.13.3" evidence="2"/>
<dbReference type="SUPFAM" id="SSF47384">
    <property type="entry name" value="Homodimeric domain of signal transducing histidine kinase"/>
    <property type="match status" value="1"/>
</dbReference>
<feature type="domain" description="Histidine kinase" evidence="15">
    <location>
        <begin position="141"/>
        <end position="352"/>
    </location>
</feature>
<dbReference type="AlphaFoldDB" id="A0A4R6E6Y4"/>
<dbReference type="InterPro" id="IPR013767">
    <property type="entry name" value="PAS_fold"/>
</dbReference>
<proteinExistence type="predicted"/>
<sequence>MTHPHPPASGPFAGLELLSSAVVLVDEHLTIRYINPGAENLFAISQRKLVGTQLSRLLGEPPGLGAALENALRTNWSYTGQDLKIPRNNAEPINLDCTVSPVEANGVRLLLEFRPIDAQLRVAREEQLLQQQQANRELIRNLAHEIKNPLGGIRGSAQLLERELADPQLREYTEVIIAEADRLQDLMNRLLTSHSMMRPAQLNIHDVLERVRRLILAEFPDLVIRRDYDTSLPELTADREQLIQAILNITRNAAQALEGRGEIRLRTRVARQVTLAKRRFKLALELQVIDNGPGIPEEIRDKIFYPLVSGRDGGSGLGLSLAQSFVEQHQGMIDVESRPGRTCFMILLPITDRT</sequence>
<dbReference type="Gene3D" id="1.10.287.130">
    <property type="match status" value="1"/>
</dbReference>
<dbReference type="SMART" id="SM00388">
    <property type="entry name" value="HisKA"/>
    <property type="match status" value="1"/>
</dbReference>
<feature type="domain" description="PAS" evidence="16">
    <location>
        <begin position="15"/>
        <end position="54"/>
    </location>
</feature>
<dbReference type="Pfam" id="PF02518">
    <property type="entry name" value="HATPase_c"/>
    <property type="match status" value="1"/>
</dbReference>
<comment type="caution">
    <text evidence="17">The sequence shown here is derived from an EMBL/GenBank/DDBJ whole genome shotgun (WGS) entry which is preliminary data.</text>
</comment>
<evidence type="ECO:0000256" key="7">
    <source>
        <dbReference type="ARBA" id="ARBA00022801"/>
    </source>
</evidence>
<dbReference type="Gene3D" id="3.30.450.20">
    <property type="entry name" value="PAS domain"/>
    <property type="match status" value="1"/>
</dbReference>
<gene>
    <name evidence="17" type="ORF">C7389_10413</name>
</gene>
<keyword evidence="7" id="KW-0378">Hydrolase</keyword>
<dbReference type="RefSeq" id="WP_133589371.1">
    <property type="nucleotide sequence ID" value="NZ_SNVV01000004.1"/>
</dbReference>
<keyword evidence="8" id="KW-0067">ATP-binding</keyword>
<dbReference type="Proteomes" id="UP000295129">
    <property type="component" value="Unassembled WGS sequence"/>
</dbReference>
<dbReference type="GO" id="GO:0006355">
    <property type="term" value="P:regulation of DNA-templated transcription"/>
    <property type="evidence" value="ECO:0007669"/>
    <property type="project" value="InterPro"/>
</dbReference>
<evidence type="ECO:0000256" key="4">
    <source>
        <dbReference type="ARBA" id="ARBA00022679"/>
    </source>
</evidence>
<reference evidence="17 18" key="1">
    <citation type="submission" date="2019-03" db="EMBL/GenBank/DDBJ databases">
        <title>Genomic Encyclopedia of Type Strains, Phase IV (KMG-IV): sequencing the most valuable type-strain genomes for metagenomic binning, comparative biology and taxonomic classification.</title>
        <authorList>
            <person name="Goeker M."/>
        </authorList>
    </citation>
    <scope>NUCLEOTIDE SEQUENCE [LARGE SCALE GENOMIC DNA]</scope>
    <source>
        <strain evidence="17 18">DSM 12121</strain>
    </source>
</reference>
<dbReference type="GO" id="GO:0000155">
    <property type="term" value="F:phosphorelay sensor kinase activity"/>
    <property type="evidence" value="ECO:0007669"/>
    <property type="project" value="InterPro"/>
</dbReference>
<comment type="catalytic activity">
    <reaction evidence="1">
        <text>ATP + protein L-histidine = ADP + protein N-phospho-L-histidine.</text>
        <dbReference type="EC" id="2.7.13.3"/>
    </reaction>
</comment>